<dbReference type="PRINTS" id="PR01805">
    <property type="entry name" value="VACJLIPOPROT"/>
</dbReference>
<sequence length="256" mass="27951">MKNTFKQLNARFCAVLVLGLTVLLTGCSTVSVDKIKDKADRTLDVISTKTNIGKNPRDPLEGFNRAMFNFNDSVDQAVLKPVAQTYRDVTPSFVQTGVGNFFSNIGDVWNAVNNLLQGKVAEGSSDVMRFAFNSTFGLAGLLDIASPAGLPKHREDFGQTLGRWGVRSGPYLVLPLLGSSTVRDALATPVDMKGNLWSYKEPVYIRNIGTGVRLVDARASVLDAGSLIEEAALDKYVFIRDAYLQRRASQIAPEED</sequence>
<dbReference type="RefSeq" id="WP_212680349.1">
    <property type="nucleotide sequence ID" value="NZ_JAGSPK010000008.1"/>
</dbReference>
<keyword evidence="4" id="KW-0449">Lipoprotein</keyword>
<evidence type="ECO:0000256" key="2">
    <source>
        <dbReference type="ARBA" id="ARBA00022729"/>
    </source>
</evidence>
<comment type="caution">
    <text evidence="4">The sequence shown here is derived from an EMBL/GenBank/DDBJ whole genome shotgun (WGS) entry which is preliminary data.</text>
</comment>
<evidence type="ECO:0000256" key="3">
    <source>
        <dbReference type="SAM" id="SignalP"/>
    </source>
</evidence>
<evidence type="ECO:0000313" key="4">
    <source>
        <dbReference type="EMBL" id="MBR7794321.1"/>
    </source>
</evidence>
<feature type="chain" id="PRO_5045403219" evidence="3">
    <location>
        <begin position="32"/>
        <end position="256"/>
    </location>
</feature>
<dbReference type="PROSITE" id="PS51257">
    <property type="entry name" value="PROKAR_LIPOPROTEIN"/>
    <property type="match status" value="1"/>
</dbReference>
<dbReference type="EMBL" id="JAGSPK010000008">
    <property type="protein sequence ID" value="MBR7794321.1"/>
    <property type="molecule type" value="Genomic_DNA"/>
</dbReference>
<comment type="similarity">
    <text evidence="1">Belongs to the MlaA family.</text>
</comment>
<evidence type="ECO:0000256" key="1">
    <source>
        <dbReference type="ARBA" id="ARBA00010634"/>
    </source>
</evidence>
<gene>
    <name evidence="4" type="ORF">KDM87_17125</name>
</gene>
<dbReference type="Pfam" id="PF04333">
    <property type="entry name" value="MlaA"/>
    <property type="match status" value="1"/>
</dbReference>
<dbReference type="Proteomes" id="UP000682982">
    <property type="component" value="Unassembled WGS sequence"/>
</dbReference>
<keyword evidence="2 3" id="KW-0732">Signal</keyword>
<accession>A0ABS5H627</accession>
<evidence type="ECO:0000313" key="5">
    <source>
        <dbReference type="Proteomes" id="UP000682982"/>
    </source>
</evidence>
<dbReference type="PANTHER" id="PTHR30035">
    <property type="entry name" value="LIPOPROTEIN VACJ-RELATED"/>
    <property type="match status" value="1"/>
</dbReference>
<name>A0ABS5H627_9BURK</name>
<protein>
    <submittedName>
        <fullName evidence="4">VacJ family lipoprotein</fullName>
    </submittedName>
</protein>
<organism evidence="4 5">
    <name type="scientific">Undibacterium rivi</name>
    <dbReference type="NCBI Taxonomy" id="2828729"/>
    <lineage>
        <taxon>Bacteria</taxon>
        <taxon>Pseudomonadati</taxon>
        <taxon>Pseudomonadota</taxon>
        <taxon>Betaproteobacteria</taxon>
        <taxon>Burkholderiales</taxon>
        <taxon>Oxalobacteraceae</taxon>
        <taxon>Undibacterium</taxon>
    </lineage>
</organism>
<keyword evidence="5" id="KW-1185">Reference proteome</keyword>
<feature type="signal peptide" evidence="3">
    <location>
        <begin position="1"/>
        <end position="31"/>
    </location>
</feature>
<dbReference type="PANTHER" id="PTHR30035:SF3">
    <property type="entry name" value="INTERMEMBRANE PHOSPHOLIPID TRANSPORT SYSTEM LIPOPROTEIN MLAA"/>
    <property type="match status" value="1"/>
</dbReference>
<dbReference type="InterPro" id="IPR007428">
    <property type="entry name" value="MlaA"/>
</dbReference>
<reference evidence="4 5" key="1">
    <citation type="submission" date="2021-04" db="EMBL/GenBank/DDBJ databases">
        <title>novel species isolated from subtropical streams in China.</title>
        <authorList>
            <person name="Lu H."/>
        </authorList>
    </citation>
    <scope>NUCLEOTIDE SEQUENCE [LARGE SCALE GENOMIC DNA]</scope>
    <source>
        <strain evidence="4 5">FT147W</strain>
    </source>
</reference>
<proteinExistence type="inferred from homology"/>